<dbReference type="SUPFAM" id="SSF55874">
    <property type="entry name" value="ATPase domain of HSP90 chaperone/DNA topoisomerase II/histidine kinase"/>
    <property type="match status" value="1"/>
</dbReference>
<accession>A0ABV7WHW7</accession>
<evidence type="ECO:0000313" key="2">
    <source>
        <dbReference type="EMBL" id="MFC3689465.1"/>
    </source>
</evidence>
<sequence>MPRPSTVGLADERRLESLRRTQLLDQPAQETFDRLTRVAARALGVPVSLLSLLEADRQFVLSQHGLTGPAAVGRELDLAWSLCPHVVASRAPFTVVDARTDPRVSDNPAVEASLLVAYAGVPLRGPDGEVVGTMCAVSPQPRAWEDEDVRLLEDLAAAAEEQMRTRWSALDRRDAVLTMGHRLRSGFTALSLETENLLAVVQDPELRAHATALTGVVGQQAAAVEDALREAEAVDQGSRSDVDVAAVLSEVVRRSARRPAHADRPVLVGGATEDLVVRTAVGDLCDVLDGMVGALLRSGRGPVVLSAHADGDAVRFRVQDEGDGLPPEAARAVTARDDVTAGADRRGSVSLAERAVRLLGGRVVLSLDGPSSIDLLLPRH</sequence>
<dbReference type="Gene3D" id="3.30.565.10">
    <property type="entry name" value="Histidine kinase-like ATPase, C-terminal domain"/>
    <property type="match status" value="1"/>
</dbReference>
<dbReference type="SUPFAM" id="SSF55781">
    <property type="entry name" value="GAF domain-like"/>
    <property type="match status" value="1"/>
</dbReference>
<comment type="caution">
    <text evidence="2">The sequence shown here is derived from an EMBL/GenBank/DDBJ whole genome shotgun (WGS) entry which is preliminary data.</text>
</comment>
<name>A0ABV7WHW7_9MICO</name>
<dbReference type="EMBL" id="JBHRWW010000010">
    <property type="protein sequence ID" value="MFC3689465.1"/>
    <property type="molecule type" value="Genomic_DNA"/>
</dbReference>
<dbReference type="RefSeq" id="WP_340294207.1">
    <property type="nucleotide sequence ID" value="NZ_JBBEOI010000144.1"/>
</dbReference>
<dbReference type="InterPro" id="IPR003018">
    <property type="entry name" value="GAF"/>
</dbReference>
<organism evidence="2 3">
    <name type="scientific">Aquipuribacter hungaricus</name>
    <dbReference type="NCBI Taxonomy" id="545624"/>
    <lineage>
        <taxon>Bacteria</taxon>
        <taxon>Bacillati</taxon>
        <taxon>Actinomycetota</taxon>
        <taxon>Actinomycetes</taxon>
        <taxon>Micrococcales</taxon>
        <taxon>Intrasporangiaceae</taxon>
        <taxon>Aquipuribacter</taxon>
    </lineage>
</organism>
<gene>
    <name evidence="2" type="ORF">ACFOLH_14030</name>
</gene>
<dbReference type="PANTHER" id="PTHR43102:SF2">
    <property type="entry name" value="GAF DOMAIN-CONTAINING PROTEIN"/>
    <property type="match status" value="1"/>
</dbReference>
<evidence type="ECO:0000313" key="3">
    <source>
        <dbReference type="Proteomes" id="UP001595685"/>
    </source>
</evidence>
<proteinExistence type="predicted"/>
<dbReference type="Gene3D" id="3.30.450.40">
    <property type="match status" value="1"/>
</dbReference>
<dbReference type="PANTHER" id="PTHR43102">
    <property type="entry name" value="SLR1143 PROTEIN"/>
    <property type="match status" value="1"/>
</dbReference>
<dbReference type="InterPro" id="IPR036890">
    <property type="entry name" value="HATPase_C_sf"/>
</dbReference>
<dbReference type="SMART" id="SM00065">
    <property type="entry name" value="GAF"/>
    <property type="match status" value="1"/>
</dbReference>
<keyword evidence="3" id="KW-1185">Reference proteome</keyword>
<dbReference type="Proteomes" id="UP001595685">
    <property type="component" value="Unassembled WGS sequence"/>
</dbReference>
<protein>
    <submittedName>
        <fullName evidence="2">GAF domain-containing protein</fullName>
    </submittedName>
</protein>
<dbReference type="InterPro" id="IPR029016">
    <property type="entry name" value="GAF-like_dom_sf"/>
</dbReference>
<reference evidence="3" key="1">
    <citation type="journal article" date="2019" name="Int. J. Syst. Evol. Microbiol.">
        <title>The Global Catalogue of Microorganisms (GCM) 10K type strain sequencing project: providing services to taxonomists for standard genome sequencing and annotation.</title>
        <authorList>
            <consortium name="The Broad Institute Genomics Platform"/>
            <consortium name="The Broad Institute Genome Sequencing Center for Infectious Disease"/>
            <person name="Wu L."/>
            <person name="Ma J."/>
        </authorList>
    </citation>
    <scope>NUCLEOTIDE SEQUENCE [LARGE SCALE GENOMIC DNA]</scope>
    <source>
        <strain evidence="3">NCAIM B.02333</strain>
    </source>
</reference>
<dbReference type="Pfam" id="PF01590">
    <property type="entry name" value="GAF"/>
    <property type="match status" value="1"/>
</dbReference>
<feature type="domain" description="GAF" evidence="1">
    <location>
        <begin position="27"/>
        <end position="164"/>
    </location>
</feature>
<evidence type="ECO:0000259" key="1">
    <source>
        <dbReference type="SMART" id="SM00065"/>
    </source>
</evidence>